<organism evidence="2 3">
    <name type="scientific">Diplocarpon rosae</name>
    <dbReference type="NCBI Taxonomy" id="946125"/>
    <lineage>
        <taxon>Eukaryota</taxon>
        <taxon>Fungi</taxon>
        <taxon>Dikarya</taxon>
        <taxon>Ascomycota</taxon>
        <taxon>Pezizomycotina</taxon>
        <taxon>Leotiomycetes</taxon>
        <taxon>Helotiales</taxon>
        <taxon>Drepanopezizaceae</taxon>
        <taxon>Diplocarpon</taxon>
    </lineage>
</organism>
<feature type="compositionally biased region" description="Low complexity" evidence="1">
    <location>
        <begin position="180"/>
        <end position="205"/>
    </location>
</feature>
<feature type="region of interest" description="Disordered" evidence="1">
    <location>
        <begin position="80"/>
        <end position="214"/>
    </location>
</feature>
<evidence type="ECO:0000256" key="1">
    <source>
        <dbReference type="SAM" id="MobiDB-lite"/>
    </source>
</evidence>
<protein>
    <submittedName>
        <fullName evidence="2">Uncharacterized protein</fullName>
    </submittedName>
</protein>
<keyword evidence="3" id="KW-1185">Reference proteome</keyword>
<feature type="region of interest" description="Disordered" evidence="1">
    <location>
        <begin position="1"/>
        <end position="31"/>
    </location>
</feature>
<dbReference type="Proteomes" id="UP001285354">
    <property type="component" value="Unassembled WGS sequence"/>
</dbReference>
<sequence length="405" mass="44587">MASYQGAASKPRGAKVKPILRKLTPSEKNSLDLDRPAAEQYGLGIFEAGYGFGAGAGAGSGYGYGYGGGARSPHDVQMRRGYHNRSTSGTSHLSTATTGSASGHRAGSFVHPFQQTQTPRPYTPPSNASPSYQDSLRKSELDSLAGTEGDSETIHHHAFRSPSNLSTTSHSQSHSHSHSHSSLPSIAALSSSPNISSQQLQQPPQHHLRITSTKQASSCRLALAKSHSSLHSSLHNTPLSTDITSSSDIMSPASAIRESLDKGFRIRSRSEVDTHVRAETIREARRKFQEKENLKEEKAAREDIKALEKRQQKEARQIDRGHRRSSASDRTRSKRSKSDLTTQEKTDGFLGRGYETAQEQQTPTFGEEELCQPSRSHTAKRKTHSAWTKFVMWIRTRFIRMGQKN</sequence>
<reference evidence="2" key="1">
    <citation type="submission" date="2023-06" db="EMBL/GenBank/DDBJ databases">
        <title>Draft genome of Marssonina rosae.</title>
        <authorList>
            <person name="Cheng Q."/>
        </authorList>
    </citation>
    <scope>NUCLEOTIDE SEQUENCE</scope>
    <source>
        <strain evidence="2">R4</strain>
    </source>
</reference>
<name>A0AAD9T2K3_9HELO</name>
<gene>
    <name evidence="2" type="ORF">QTJ16_003380</name>
</gene>
<feature type="compositionally biased region" description="Low complexity" evidence="1">
    <location>
        <begin position="161"/>
        <end position="172"/>
    </location>
</feature>
<proteinExistence type="predicted"/>
<accession>A0AAD9T2K3</accession>
<dbReference type="AlphaFoldDB" id="A0AAD9T2K3"/>
<feature type="compositionally biased region" description="Basic and acidic residues" evidence="1">
    <location>
        <begin position="308"/>
        <end position="347"/>
    </location>
</feature>
<evidence type="ECO:0000313" key="3">
    <source>
        <dbReference type="Proteomes" id="UP001285354"/>
    </source>
</evidence>
<dbReference type="EMBL" id="JAUBYV010000004">
    <property type="protein sequence ID" value="KAK2627414.1"/>
    <property type="molecule type" value="Genomic_DNA"/>
</dbReference>
<feature type="region of interest" description="Disordered" evidence="1">
    <location>
        <begin position="308"/>
        <end position="378"/>
    </location>
</feature>
<feature type="region of interest" description="Disordered" evidence="1">
    <location>
        <begin position="230"/>
        <end position="250"/>
    </location>
</feature>
<evidence type="ECO:0000313" key="2">
    <source>
        <dbReference type="EMBL" id="KAK2627414.1"/>
    </source>
</evidence>
<feature type="compositionally biased region" description="Low complexity" evidence="1">
    <location>
        <begin position="230"/>
        <end position="249"/>
    </location>
</feature>
<comment type="caution">
    <text evidence="2">The sequence shown here is derived from an EMBL/GenBank/DDBJ whole genome shotgun (WGS) entry which is preliminary data.</text>
</comment>
<feature type="compositionally biased region" description="Polar residues" evidence="1">
    <location>
        <begin position="84"/>
        <end position="101"/>
    </location>
</feature>